<dbReference type="CDD" id="cd04301">
    <property type="entry name" value="NAT_SF"/>
    <property type="match status" value="1"/>
</dbReference>
<dbReference type="GO" id="GO:0016747">
    <property type="term" value="F:acyltransferase activity, transferring groups other than amino-acyl groups"/>
    <property type="evidence" value="ECO:0007669"/>
    <property type="project" value="InterPro"/>
</dbReference>
<dbReference type="PROSITE" id="PS51186">
    <property type="entry name" value="GNAT"/>
    <property type="match status" value="1"/>
</dbReference>
<evidence type="ECO:0000256" key="2">
    <source>
        <dbReference type="ARBA" id="ARBA00023315"/>
    </source>
</evidence>
<dbReference type="PANTHER" id="PTHR43420">
    <property type="entry name" value="ACETYLTRANSFERASE"/>
    <property type="match status" value="1"/>
</dbReference>
<evidence type="ECO:0000256" key="1">
    <source>
        <dbReference type="ARBA" id="ARBA00022679"/>
    </source>
</evidence>
<dbReference type="STRING" id="113562.SAMN04489716_2252"/>
<dbReference type="OrthoDB" id="273614at2"/>
<keyword evidence="1 4" id="KW-0808">Transferase</keyword>
<dbReference type="InterPro" id="IPR016181">
    <property type="entry name" value="Acyl_CoA_acyltransferase"/>
</dbReference>
<reference evidence="4 5" key="1">
    <citation type="submission" date="2016-10" db="EMBL/GenBank/DDBJ databases">
        <authorList>
            <person name="de Groot N.N."/>
        </authorList>
    </citation>
    <scope>NUCLEOTIDE SEQUENCE [LARGE SCALE GENOMIC DNA]</scope>
    <source>
        <strain evidence="4 5">DSM 43941</strain>
    </source>
</reference>
<evidence type="ECO:0000313" key="5">
    <source>
        <dbReference type="Proteomes" id="UP000198688"/>
    </source>
</evidence>
<accession>A0A1H1WY02</accession>
<dbReference type="InterPro" id="IPR000182">
    <property type="entry name" value="GNAT_dom"/>
</dbReference>
<keyword evidence="2" id="KW-0012">Acyltransferase</keyword>
<dbReference type="PANTHER" id="PTHR43420:SF44">
    <property type="entry name" value="ACETYLTRANSFERASE YPEA"/>
    <property type="match status" value="1"/>
</dbReference>
<organism evidence="4 5">
    <name type="scientific">Actinoplanes derwentensis</name>
    <dbReference type="NCBI Taxonomy" id="113562"/>
    <lineage>
        <taxon>Bacteria</taxon>
        <taxon>Bacillati</taxon>
        <taxon>Actinomycetota</taxon>
        <taxon>Actinomycetes</taxon>
        <taxon>Micromonosporales</taxon>
        <taxon>Micromonosporaceae</taxon>
        <taxon>Actinoplanes</taxon>
    </lineage>
</organism>
<evidence type="ECO:0000313" key="4">
    <source>
        <dbReference type="EMBL" id="SDT01236.1"/>
    </source>
</evidence>
<feature type="domain" description="N-acetyltransferase" evidence="3">
    <location>
        <begin position="99"/>
        <end position="231"/>
    </location>
</feature>
<sequence>MRSWVEDDGVRIYLIETAALDGEEALDAGTALDAGEDAVRRIVAEQGITGPVTLGGNAVDGDHAREALLVGRGYRRVFTMIEMRRDAGFVPASSLPEGFRVRTATGDDAGALWRLARRAWAGRAFVSLPSEDRLRDWLRRSDLSTFEVVTAGDRIAAFAAVVGDEIDDLVVDPDFQRRGLASVLLSRALTRLGGTARLRTEAHDPSGARTLYERFGFQVTAAHHRYRKPLR</sequence>
<dbReference type="Gene3D" id="3.40.630.30">
    <property type="match status" value="1"/>
</dbReference>
<proteinExistence type="predicted"/>
<gene>
    <name evidence="4" type="ORF">SAMN04489716_2252</name>
</gene>
<dbReference type="EMBL" id="LT629758">
    <property type="protein sequence ID" value="SDT01236.1"/>
    <property type="molecule type" value="Genomic_DNA"/>
</dbReference>
<keyword evidence="5" id="KW-1185">Reference proteome</keyword>
<dbReference type="Pfam" id="PF13508">
    <property type="entry name" value="Acetyltransf_7"/>
    <property type="match status" value="1"/>
</dbReference>
<dbReference type="RefSeq" id="WP_157751470.1">
    <property type="nucleotide sequence ID" value="NZ_BOMJ01000039.1"/>
</dbReference>
<dbReference type="SUPFAM" id="SSF55729">
    <property type="entry name" value="Acyl-CoA N-acyltransferases (Nat)"/>
    <property type="match status" value="1"/>
</dbReference>
<dbReference type="Proteomes" id="UP000198688">
    <property type="component" value="Chromosome I"/>
</dbReference>
<dbReference type="InterPro" id="IPR050680">
    <property type="entry name" value="YpeA/RimI_acetyltransf"/>
</dbReference>
<evidence type="ECO:0000259" key="3">
    <source>
        <dbReference type="PROSITE" id="PS51186"/>
    </source>
</evidence>
<dbReference type="AlphaFoldDB" id="A0A1H1WY02"/>
<name>A0A1H1WY02_9ACTN</name>
<protein>
    <submittedName>
        <fullName evidence="4">Acetyltransferase (GNAT) domain-containing protein</fullName>
    </submittedName>
</protein>